<organism evidence="4 5">
    <name type="scientific">Exophiala sideris</name>
    <dbReference type="NCBI Taxonomy" id="1016849"/>
    <lineage>
        <taxon>Eukaryota</taxon>
        <taxon>Fungi</taxon>
        <taxon>Dikarya</taxon>
        <taxon>Ascomycota</taxon>
        <taxon>Pezizomycotina</taxon>
        <taxon>Eurotiomycetes</taxon>
        <taxon>Chaetothyriomycetidae</taxon>
        <taxon>Chaetothyriales</taxon>
        <taxon>Herpotrichiellaceae</taxon>
        <taxon>Exophiala</taxon>
    </lineage>
</organism>
<proteinExistence type="inferred from homology"/>
<dbReference type="PANTHER" id="PTHR28004">
    <property type="entry name" value="ZGC:162816-RELATED"/>
    <property type="match status" value="1"/>
</dbReference>
<sequence length="405" mass="45357">MGSHSYERQAMVSPYPTDLHQYIGKHKSELPSPSLCLSLPVMKRNAQTFHEKVKKSGVDFRVHVKTNKTSTVSRMLLGNVTSKVIVSTLREARGLDSLIEEGVVKDLLFGVPICPSVVPALDQLSRKVTTRVLVDHIDHVSILSRYVRCEENRGKRWSVFIKLDMGGRRAGLPLDSPLLKELVHALEEACNVEIYGFYSYSAKTAHRWTVETAETVLQDHITGVLKATKLLSDPKRPLTLSIGSTPTARIIRAIKEQTPPTITFEIHAGTFIYNDLQQLSTGTIDSSNLAMSVIAEVCSVYSERNEALINAGVLALTREPGELTGIARVRDSKKQGWIVGRVSQEHGILVYDGDQNQPAEDVWKIGDKVELDVQHTCIVGAMYGWHFIIDDKDVVQDIYFPWKWW</sequence>
<comment type="similarity">
    <text evidence="1">Belongs to the DSD1 family.</text>
</comment>
<protein>
    <recommendedName>
        <fullName evidence="3">D-serine dehydratase-like domain-containing protein</fullName>
    </recommendedName>
</protein>
<evidence type="ECO:0000256" key="1">
    <source>
        <dbReference type="ARBA" id="ARBA00005323"/>
    </source>
</evidence>
<dbReference type="Pfam" id="PF01168">
    <property type="entry name" value="Ala_racemase_N"/>
    <property type="match status" value="1"/>
</dbReference>
<dbReference type="SUPFAM" id="SSF51419">
    <property type="entry name" value="PLP-binding barrel"/>
    <property type="match status" value="1"/>
</dbReference>
<dbReference type="Gene3D" id="2.40.37.20">
    <property type="entry name" value="D-serine dehydratase-like domain"/>
    <property type="match status" value="1"/>
</dbReference>
<dbReference type="PANTHER" id="PTHR28004:SF2">
    <property type="entry name" value="D-SERINE DEHYDRATASE"/>
    <property type="match status" value="1"/>
</dbReference>
<keyword evidence="5" id="KW-1185">Reference proteome</keyword>
<reference evidence="4 5" key="1">
    <citation type="submission" date="2023-08" db="EMBL/GenBank/DDBJ databases">
        <title>Black Yeasts Isolated from many extreme environments.</title>
        <authorList>
            <person name="Coleine C."/>
            <person name="Stajich J.E."/>
            <person name="Selbmann L."/>
        </authorList>
    </citation>
    <scope>NUCLEOTIDE SEQUENCE [LARGE SCALE GENOMIC DNA]</scope>
    <source>
        <strain evidence="4 5">CCFEE 6328</strain>
    </source>
</reference>
<dbReference type="InterPro" id="IPR042208">
    <property type="entry name" value="D-ser_dehydrat-like_sf"/>
</dbReference>
<dbReference type="SMART" id="SM01119">
    <property type="entry name" value="D-ser_dehydrat"/>
    <property type="match status" value="1"/>
</dbReference>
<gene>
    <name evidence="4" type="ORF">LTR69_010722</name>
</gene>
<dbReference type="Proteomes" id="UP001345691">
    <property type="component" value="Unassembled WGS sequence"/>
</dbReference>
<evidence type="ECO:0000256" key="2">
    <source>
        <dbReference type="ARBA" id="ARBA00023239"/>
    </source>
</evidence>
<dbReference type="InterPro" id="IPR029066">
    <property type="entry name" value="PLP-binding_barrel"/>
</dbReference>
<dbReference type="Pfam" id="PF14031">
    <property type="entry name" value="D-ser_dehydrat"/>
    <property type="match status" value="1"/>
</dbReference>
<dbReference type="InterPro" id="IPR001608">
    <property type="entry name" value="Ala_racemase_N"/>
</dbReference>
<accession>A0ABR0IYG8</accession>
<name>A0ABR0IYG8_9EURO</name>
<keyword evidence="2" id="KW-0456">Lyase</keyword>
<dbReference type="InterPro" id="IPR051466">
    <property type="entry name" value="D-amino_acid_metab_enzyme"/>
</dbReference>
<dbReference type="EMBL" id="JAVRRF010000039">
    <property type="protein sequence ID" value="KAK5050234.1"/>
    <property type="molecule type" value="Genomic_DNA"/>
</dbReference>
<feature type="domain" description="D-serine dehydratase-like" evidence="3">
    <location>
        <begin position="290"/>
        <end position="390"/>
    </location>
</feature>
<dbReference type="Gene3D" id="3.20.20.10">
    <property type="entry name" value="Alanine racemase"/>
    <property type="match status" value="1"/>
</dbReference>
<dbReference type="InterPro" id="IPR026956">
    <property type="entry name" value="D-ser_dehydrat-like_dom"/>
</dbReference>
<evidence type="ECO:0000313" key="4">
    <source>
        <dbReference type="EMBL" id="KAK5050234.1"/>
    </source>
</evidence>
<evidence type="ECO:0000313" key="5">
    <source>
        <dbReference type="Proteomes" id="UP001345691"/>
    </source>
</evidence>
<comment type="caution">
    <text evidence="4">The sequence shown here is derived from an EMBL/GenBank/DDBJ whole genome shotgun (WGS) entry which is preliminary data.</text>
</comment>
<evidence type="ECO:0000259" key="3">
    <source>
        <dbReference type="SMART" id="SM01119"/>
    </source>
</evidence>